<evidence type="ECO:0000256" key="4">
    <source>
        <dbReference type="ARBA" id="ARBA00014035"/>
    </source>
</evidence>
<evidence type="ECO:0000256" key="3">
    <source>
        <dbReference type="ARBA" id="ARBA00011245"/>
    </source>
</evidence>
<dbReference type="InterPro" id="IPR018323">
    <property type="entry name" value="OM_lipoprot_carrier_LolA_Pbac"/>
</dbReference>
<dbReference type="GeneID" id="98342009"/>
<keyword evidence="5 10" id="KW-0813">Transport</keyword>
<dbReference type="Proteomes" id="UP000245754">
    <property type="component" value="Unassembled WGS sequence"/>
</dbReference>
<dbReference type="InterPro" id="IPR004564">
    <property type="entry name" value="OM_lipoprot_carrier_LolA-like"/>
</dbReference>
<dbReference type="RefSeq" id="WP_373561883.1">
    <property type="nucleotide sequence ID" value="NZ_CAJPUX010000003.1"/>
</dbReference>
<comment type="subunit">
    <text evidence="3 10">Monomer.</text>
</comment>
<dbReference type="HAMAP" id="MF_00240">
    <property type="entry name" value="LolA"/>
    <property type="match status" value="1"/>
</dbReference>
<dbReference type="Gene3D" id="2.50.20.10">
    <property type="entry name" value="Lipoprotein localisation LolA/LolB/LppX"/>
    <property type="match status" value="1"/>
</dbReference>
<keyword evidence="12" id="KW-1185">Reference proteome</keyword>
<dbReference type="PANTHER" id="PTHR35869:SF1">
    <property type="entry name" value="OUTER-MEMBRANE LIPOPROTEIN CARRIER PROTEIN"/>
    <property type="match status" value="1"/>
</dbReference>
<evidence type="ECO:0000313" key="12">
    <source>
        <dbReference type="Proteomes" id="UP000245754"/>
    </source>
</evidence>
<keyword evidence="11" id="KW-0449">Lipoprotein</keyword>
<reference evidence="11 12" key="1">
    <citation type="submission" date="2018-05" db="EMBL/GenBank/DDBJ databases">
        <title>Genomic Encyclopedia of Type Strains, Phase IV (KMG-V): Genome sequencing to study the core and pangenomes of soil and plant-associated prokaryotes.</title>
        <authorList>
            <person name="Whitman W."/>
        </authorList>
    </citation>
    <scope>NUCLEOTIDE SEQUENCE [LARGE SCALE GENOMIC DNA]</scope>
    <source>
        <strain evidence="11 12">SLV-132</strain>
    </source>
</reference>
<dbReference type="Pfam" id="PF03548">
    <property type="entry name" value="LolA"/>
    <property type="match status" value="1"/>
</dbReference>
<keyword evidence="9 10" id="KW-0143">Chaperone</keyword>
<dbReference type="PANTHER" id="PTHR35869">
    <property type="entry name" value="OUTER-MEMBRANE LIPOPROTEIN CARRIER PROTEIN"/>
    <property type="match status" value="1"/>
</dbReference>
<dbReference type="NCBIfam" id="TIGR00547">
    <property type="entry name" value="lolA"/>
    <property type="match status" value="1"/>
</dbReference>
<comment type="function">
    <text evidence="10">Participates in the translocation of lipoproteins from the inner membrane to the outer membrane. Only forms a complex with a lipoprotein if the residue after the N-terminal Cys is not an aspartate (The Asp acts as a targeting signal to indicate that the lipoprotein should stay in the inner membrane).</text>
</comment>
<dbReference type="EMBL" id="QGGT01000001">
    <property type="protein sequence ID" value="PWK36536.1"/>
    <property type="molecule type" value="Genomic_DNA"/>
</dbReference>
<organism evidence="11 12">
    <name type="scientific">Cupriavidus plantarum</name>
    <dbReference type="NCBI Taxonomy" id="942865"/>
    <lineage>
        <taxon>Bacteria</taxon>
        <taxon>Pseudomonadati</taxon>
        <taxon>Pseudomonadota</taxon>
        <taxon>Betaproteobacteria</taxon>
        <taxon>Burkholderiales</taxon>
        <taxon>Burkholderiaceae</taxon>
        <taxon>Cupriavidus</taxon>
    </lineage>
</organism>
<keyword evidence="7 10" id="KW-0574">Periplasm</keyword>
<feature type="signal peptide" evidence="10">
    <location>
        <begin position="1"/>
        <end position="39"/>
    </location>
</feature>
<keyword evidence="6 10" id="KW-0732">Signal</keyword>
<evidence type="ECO:0000313" key="11">
    <source>
        <dbReference type="EMBL" id="PWK36536.1"/>
    </source>
</evidence>
<protein>
    <recommendedName>
        <fullName evidence="4 10">Outer-membrane lipoprotein carrier protein</fullName>
    </recommendedName>
</protein>
<accession>A0A316EWA9</accession>
<proteinExistence type="inferred from homology"/>
<dbReference type="InterPro" id="IPR029046">
    <property type="entry name" value="LolA/LolB/LppX"/>
</dbReference>
<gene>
    <name evidence="10" type="primary">lolA</name>
    <name evidence="11" type="ORF">C7419_101392</name>
</gene>
<dbReference type="GO" id="GO:0044874">
    <property type="term" value="P:lipoprotein localization to outer membrane"/>
    <property type="evidence" value="ECO:0007669"/>
    <property type="project" value="UniProtKB-UniRule"/>
</dbReference>
<sequence precursor="true">MRFRVVASKAMYKAMSKAASTVAACATVALMSAMTPAHAAATDQLQSFVSSVKSARGEFTQKQVKGQGDILKVAGQSSGTFTFARPGKFVWRYTKPYDQLLQADGQTLYIYDKDLNQVTERKLDGALGSSPAAILFGSNDFEKNFTVANGPTRDGIEWLELKPKSKDTQFERIGIGFKGGNLEAMELRDAFGNTTLLTFTNIQKNPSLPADTFRFVVPKGADVMKQ</sequence>
<keyword evidence="8 10" id="KW-0653">Protein transport</keyword>
<dbReference type="CDD" id="cd16325">
    <property type="entry name" value="LolA"/>
    <property type="match status" value="1"/>
</dbReference>
<dbReference type="SUPFAM" id="SSF89392">
    <property type="entry name" value="Prokaryotic lipoproteins and lipoprotein localization factors"/>
    <property type="match status" value="1"/>
</dbReference>
<comment type="subcellular location">
    <subcellularLocation>
        <location evidence="1 10">Periplasm</location>
    </subcellularLocation>
</comment>
<dbReference type="GO" id="GO:0042597">
    <property type="term" value="C:periplasmic space"/>
    <property type="evidence" value="ECO:0007669"/>
    <property type="project" value="UniProtKB-SubCell"/>
</dbReference>
<dbReference type="GO" id="GO:0042953">
    <property type="term" value="P:lipoprotein transport"/>
    <property type="evidence" value="ECO:0007669"/>
    <property type="project" value="InterPro"/>
</dbReference>
<dbReference type="NCBIfam" id="NF000661">
    <property type="entry name" value="PRK00031.1-3"/>
    <property type="match status" value="1"/>
</dbReference>
<evidence type="ECO:0000256" key="6">
    <source>
        <dbReference type="ARBA" id="ARBA00022729"/>
    </source>
</evidence>
<evidence type="ECO:0000256" key="8">
    <source>
        <dbReference type="ARBA" id="ARBA00022927"/>
    </source>
</evidence>
<evidence type="ECO:0000256" key="9">
    <source>
        <dbReference type="ARBA" id="ARBA00023186"/>
    </source>
</evidence>
<evidence type="ECO:0000256" key="5">
    <source>
        <dbReference type="ARBA" id="ARBA00022448"/>
    </source>
</evidence>
<comment type="similarity">
    <text evidence="2 10">Belongs to the LolA family.</text>
</comment>
<evidence type="ECO:0000256" key="1">
    <source>
        <dbReference type="ARBA" id="ARBA00004418"/>
    </source>
</evidence>
<evidence type="ECO:0000256" key="10">
    <source>
        <dbReference type="HAMAP-Rule" id="MF_00240"/>
    </source>
</evidence>
<evidence type="ECO:0000256" key="7">
    <source>
        <dbReference type="ARBA" id="ARBA00022764"/>
    </source>
</evidence>
<dbReference type="AlphaFoldDB" id="A0A316EWA9"/>
<comment type="caution">
    <text evidence="11">The sequence shown here is derived from an EMBL/GenBank/DDBJ whole genome shotgun (WGS) entry which is preliminary data.</text>
</comment>
<name>A0A316EWA9_9BURK</name>
<feature type="chain" id="PRO_5016470334" description="Outer-membrane lipoprotein carrier protein" evidence="10">
    <location>
        <begin position="40"/>
        <end position="226"/>
    </location>
</feature>
<evidence type="ECO:0000256" key="2">
    <source>
        <dbReference type="ARBA" id="ARBA00007615"/>
    </source>
</evidence>